<evidence type="ECO:0000313" key="4">
    <source>
        <dbReference type="Proteomes" id="UP001186944"/>
    </source>
</evidence>
<feature type="region of interest" description="Disordered" evidence="2">
    <location>
        <begin position="415"/>
        <end position="463"/>
    </location>
</feature>
<accession>A0AA88YLL3</accession>
<dbReference type="InterPro" id="IPR011029">
    <property type="entry name" value="DEATH-like_dom_sf"/>
</dbReference>
<gene>
    <name evidence="3" type="ORF">FSP39_001948</name>
</gene>
<comment type="caution">
    <text evidence="3">The sequence shown here is derived from an EMBL/GenBank/DDBJ whole genome shotgun (WGS) entry which is preliminary data.</text>
</comment>
<evidence type="ECO:0000256" key="2">
    <source>
        <dbReference type="SAM" id="MobiDB-lite"/>
    </source>
</evidence>
<dbReference type="SUPFAM" id="SSF47986">
    <property type="entry name" value="DEATH domain"/>
    <property type="match status" value="1"/>
</dbReference>
<dbReference type="AlphaFoldDB" id="A0AA88YLL3"/>
<dbReference type="Proteomes" id="UP001186944">
    <property type="component" value="Unassembled WGS sequence"/>
</dbReference>
<dbReference type="Gene3D" id="1.10.533.10">
    <property type="entry name" value="Death Domain, Fas"/>
    <property type="match status" value="1"/>
</dbReference>
<evidence type="ECO:0008006" key="5">
    <source>
        <dbReference type="Google" id="ProtNLM"/>
    </source>
</evidence>
<feature type="coiled-coil region" evidence="1">
    <location>
        <begin position="318"/>
        <end position="352"/>
    </location>
</feature>
<protein>
    <recommendedName>
        <fullName evidence="5">CARD domain-containing protein</fullName>
    </recommendedName>
</protein>
<name>A0AA88YLL3_PINIB</name>
<sequence length="493" mass="56928">MSAIHSMRRMERDVLREQHTYLLDNVIVDMRFCSMCISSALFTPDYLADHILLLRSPAEKLNKILESIPKRGPEAFGIFIDILEKTGQNHAAQKLQQSLSARKDKVDVNKVPGPPKRTMALELPPYLRGKAFEIYEKMRKIYSKNKEFFDKNEDFDIFSETTITFDDIESIIDALLVSFDFLCGEFRQCKLFLKNAGIKGNVAEGVAYVITLWREEEIVSQMRKADLEKYKMENDQMQQENGRMDYEIKVLKDKETLLINSLRDAENDLRDARKLGDISKDFDMTKTSDAQLRHQAIYNLKSELEQLRERDVNYRTAKRIMELEIKRLRDCLQNLEKENKNFKSKIKSNFDNQYKSITSSRLRKELTDEDNGSLIYPVSSHSLQHSNSNSVDLLELGLKIPSNKSDGETSVTFFMDKKDRQGSEIPQESANKSSYREAGKPKNETTTVKPSIKGATNPSVLSNTGISNARKQLARQRNLKQLLKAPSFQYKRR</sequence>
<evidence type="ECO:0000313" key="3">
    <source>
        <dbReference type="EMBL" id="KAK3101229.1"/>
    </source>
</evidence>
<organism evidence="3 4">
    <name type="scientific">Pinctada imbricata</name>
    <name type="common">Atlantic pearl-oyster</name>
    <name type="synonym">Pinctada martensii</name>
    <dbReference type="NCBI Taxonomy" id="66713"/>
    <lineage>
        <taxon>Eukaryota</taxon>
        <taxon>Metazoa</taxon>
        <taxon>Spiralia</taxon>
        <taxon>Lophotrochozoa</taxon>
        <taxon>Mollusca</taxon>
        <taxon>Bivalvia</taxon>
        <taxon>Autobranchia</taxon>
        <taxon>Pteriomorphia</taxon>
        <taxon>Pterioida</taxon>
        <taxon>Pterioidea</taxon>
        <taxon>Pteriidae</taxon>
        <taxon>Pinctada</taxon>
    </lineage>
</organism>
<feature type="compositionally biased region" description="Polar residues" evidence="2">
    <location>
        <begin position="424"/>
        <end position="433"/>
    </location>
</feature>
<evidence type="ECO:0000256" key="1">
    <source>
        <dbReference type="SAM" id="Coils"/>
    </source>
</evidence>
<keyword evidence="4" id="KW-1185">Reference proteome</keyword>
<keyword evidence="1" id="KW-0175">Coiled coil</keyword>
<proteinExistence type="predicted"/>
<dbReference type="EMBL" id="VSWD01000005">
    <property type="protein sequence ID" value="KAK3101229.1"/>
    <property type="molecule type" value="Genomic_DNA"/>
</dbReference>
<feature type="compositionally biased region" description="Polar residues" evidence="2">
    <location>
        <begin position="444"/>
        <end position="463"/>
    </location>
</feature>
<dbReference type="CDD" id="cd01671">
    <property type="entry name" value="CARD"/>
    <property type="match status" value="1"/>
</dbReference>
<feature type="compositionally biased region" description="Basic and acidic residues" evidence="2">
    <location>
        <begin position="434"/>
        <end position="443"/>
    </location>
</feature>
<reference evidence="3" key="1">
    <citation type="submission" date="2019-08" db="EMBL/GenBank/DDBJ databases">
        <title>The improved chromosome-level genome for the pearl oyster Pinctada fucata martensii using PacBio sequencing and Hi-C.</title>
        <authorList>
            <person name="Zheng Z."/>
        </authorList>
    </citation>
    <scope>NUCLEOTIDE SEQUENCE</scope>
    <source>
        <strain evidence="3">ZZ-2019</strain>
        <tissue evidence="3">Adductor muscle</tissue>
    </source>
</reference>